<feature type="compositionally biased region" description="Polar residues" evidence="2">
    <location>
        <begin position="670"/>
        <end position="682"/>
    </location>
</feature>
<protein>
    <submittedName>
        <fullName evidence="3">Uncharacterized protein</fullName>
    </submittedName>
</protein>
<feature type="coiled-coil region" evidence="1">
    <location>
        <begin position="476"/>
        <end position="538"/>
    </location>
</feature>
<organism evidence="3 4">
    <name type="scientific">Papaver somniferum</name>
    <name type="common">Opium poppy</name>
    <dbReference type="NCBI Taxonomy" id="3469"/>
    <lineage>
        <taxon>Eukaryota</taxon>
        <taxon>Viridiplantae</taxon>
        <taxon>Streptophyta</taxon>
        <taxon>Embryophyta</taxon>
        <taxon>Tracheophyta</taxon>
        <taxon>Spermatophyta</taxon>
        <taxon>Magnoliopsida</taxon>
        <taxon>Ranunculales</taxon>
        <taxon>Papaveraceae</taxon>
        <taxon>Papaveroideae</taxon>
        <taxon>Papaver</taxon>
    </lineage>
</organism>
<proteinExistence type="predicted"/>
<feature type="region of interest" description="Disordered" evidence="2">
    <location>
        <begin position="134"/>
        <end position="186"/>
    </location>
</feature>
<evidence type="ECO:0000256" key="2">
    <source>
        <dbReference type="SAM" id="MobiDB-lite"/>
    </source>
</evidence>
<dbReference type="EMBL" id="CM010723">
    <property type="protein sequence ID" value="RZC78204.1"/>
    <property type="molecule type" value="Genomic_DNA"/>
</dbReference>
<feature type="region of interest" description="Disordered" evidence="2">
    <location>
        <begin position="201"/>
        <end position="231"/>
    </location>
</feature>
<feature type="compositionally biased region" description="Acidic residues" evidence="2">
    <location>
        <begin position="149"/>
        <end position="166"/>
    </location>
</feature>
<dbReference type="AlphaFoldDB" id="A0A4Y7KY24"/>
<evidence type="ECO:0000313" key="3">
    <source>
        <dbReference type="EMBL" id="RZC78204.1"/>
    </source>
</evidence>
<name>A0A4Y7KY24_PAPSO</name>
<keyword evidence="1" id="KW-0175">Coiled coil</keyword>
<dbReference type="Proteomes" id="UP000316621">
    <property type="component" value="Chromosome 9"/>
</dbReference>
<feature type="compositionally biased region" description="Low complexity" evidence="2">
    <location>
        <begin position="177"/>
        <end position="186"/>
    </location>
</feature>
<evidence type="ECO:0000313" key="4">
    <source>
        <dbReference type="Proteomes" id="UP000316621"/>
    </source>
</evidence>
<reference evidence="3 4" key="1">
    <citation type="journal article" date="2018" name="Science">
        <title>The opium poppy genome and morphinan production.</title>
        <authorList>
            <person name="Guo L."/>
            <person name="Winzer T."/>
            <person name="Yang X."/>
            <person name="Li Y."/>
            <person name="Ning Z."/>
            <person name="He Z."/>
            <person name="Teodor R."/>
            <person name="Lu Y."/>
            <person name="Bowser T.A."/>
            <person name="Graham I.A."/>
            <person name="Ye K."/>
        </authorList>
    </citation>
    <scope>NUCLEOTIDE SEQUENCE [LARGE SCALE GENOMIC DNA]</scope>
    <source>
        <strain evidence="4">cv. HN1</strain>
        <tissue evidence="3">Leaves</tissue>
    </source>
</reference>
<evidence type="ECO:0000256" key="1">
    <source>
        <dbReference type="SAM" id="Coils"/>
    </source>
</evidence>
<sequence length="682" mass="76285">MADQDISVSIIASPSLSSVKRKPAKKWVDVLKSYRTVLEDKGFTIIVPSGSSHDGSRWGIRLNRSKLKDGMRFLLEHVDHHSNSNSLLRRSSDPNWMKFYLGPLAYSPWKFNWPDREECAKVAAEKKKRELAEAKLGKRSSRPQKALPEGEEFEGEDHDEEDEDFVGEYKDPCHENSPVSSSSKRAKSASVKANVFVAPSSTANSSSANVDKGKGTSGFRHASQAALPESSPTLEGVAANFTFKMSSVPQFSMFDPSLASVRELTLNLASPSPTGAFQFGSELSLDQHLAFDYLVEDYLQVASVVRAQSSQISSLETEVASLQGHLPAKAARVRNDLLAEVFNLSDLAIAANLDREALLFEFRKLFSFVTSSRYRVRHLRGVVDQWNDEKATLASEKNEAVRAGVRALQDCQRENHELRVILEKIRVHLRIEGIDDFDKALGEIEENRVTAVKYISWVDHHKKILDSVIMQKEESEKSLRVELSSLMEKLEKSQQELAIFKSGENSSSHQSTDLSWKLSLANDELLRVKTEAERYKEVMEARYALLKRRKKAQLINTDREAQRLCNKVARDTSDLVTTENGLPTRKFPDVHVPPDEVVEFGSSDEDEISDGEEEFEEEDADGENVEGEFEDEFLGDVRKNGADQADKAVVNDAEGDHQPSRGARKRQQVHVLSSQGGALDSS</sequence>
<gene>
    <name evidence="3" type="ORF">C5167_002406</name>
</gene>
<dbReference type="Gramene" id="RZC78204">
    <property type="protein sequence ID" value="RZC78204"/>
    <property type="gene ID" value="C5167_002406"/>
</dbReference>
<feature type="region of interest" description="Disordered" evidence="2">
    <location>
        <begin position="652"/>
        <end position="682"/>
    </location>
</feature>
<accession>A0A4Y7KY24</accession>
<keyword evidence="4" id="KW-1185">Reference proteome</keyword>
<feature type="region of interest" description="Disordered" evidence="2">
    <location>
        <begin position="600"/>
        <end position="626"/>
    </location>
</feature>